<keyword evidence="5 8" id="KW-0812">Transmembrane</keyword>
<dbReference type="InterPro" id="IPR005829">
    <property type="entry name" value="Sugar_transporter_CS"/>
</dbReference>
<feature type="domain" description="Major facilitator superfamily (MFS) profile" evidence="9">
    <location>
        <begin position="15"/>
        <end position="442"/>
    </location>
</feature>
<feature type="transmembrane region" description="Helical" evidence="8">
    <location>
        <begin position="142"/>
        <end position="160"/>
    </location>
</feature>
<name>A0A6P7FUH6_DIAVI</name>
<organism evidence="10">
    <name type="scientific">Diabrotica virgifera virgifera</name>
    <name type="common">western corn rootworm</name>
    <dbReference type="NCBI Taxonomy" id="50390"/>
    <lineage>
        <taxon>Eukaryota</taxon>
        <taxon>Metazoa</taxon>
        <taxon>Ecdysozoa</taxon>
        <taxon>Arthropoda</taxon>
        <taxon>Hexapoda</taxon>
        <taxon>Insecta</taxon>
        <taxon>Pterygota</taxon>
        <taxon>Neoptera</taxon>
        <taxon>Endopterygota</taxon>
        <taxon>Coleoptera</taxon>
        <taxon>Polyphaga</taxon>
        <taxon>Cucujiformia</taxon>
        <taxon>Chrysomeloidea</taxon>
        <taxon>Chrysomelidae</taxon>
        <taxon>Galerucinae</taxon>
        <taxon>Diabroticina</taxon>
        <taxon>Diabroticites</taxon>
        <taxon>Diabrotica</taxon>
    </lineage>
</organism>
<keyword evidence="7 8" id="KW-0472">Membrane</keyword>
<evidence type="ECO:0000256" key="5">
    <source>
        <dbReference type="ARBA" id="ARBA00022692"/>
    </source>
</evidence>
<evidence type="ECO:0000259" key="9">
    <source>
        <dbReference type="PROSITE" id="PS50850"/>
    </source>
</evidence>
<accession>A0A6P7FUH6</accession>
<dbReference type="InterPro" id="IPR005828">
    <property type="entry name" value="MFS_sugar_transport-like"/>
</dbReference>
<dbReference type="InterPro" id="IPR020846">
    <property type="entry name" value="MFS_dom"/>
</dbReference>
<feature type="transmembrane region" description="Helical" evidence="8">
    <location>
        <begin position="293"/>
        <end position="310"/>
    </location>
</feature>
<dbReference type="PROSITE" id="PS50850">
    <property type="entry name" value="MFS"/>
    <property type="match status" value="1"/>
</dbReference>
<feature type="transmembrane region" description="Helical" evidence="8">
    <location>
        <begin position="359"/>
        <end position="381"/>
    </location>
</feature>
<feature type="transmembrane region" description="Helical" evidence="8">
    <location>
        <begin position="14"/>
        <end position="36"/>
    </location>
</feature>
<keyword evidence="2" id="KW-0813">Transport</keyword>
<evidence type="ECO:0000313" key="10">
    <source>
        <dbReference type="RefSeq" id="XP_028136395.1"/>
    </source>
</evidence>
<dbReference type="GO" id="GO:0022857">
    <property type="term" value="F:transmembrane transporter activity"/>
    <property type="evidence" value="ECO:0007669"/>
    <property type="project" value="InterPro"/>
</dbReference>
<feature type="transmembrane region" description="Helical" evidence="8">
    <location>
        <begin position="58"/>
        <end position="79"/>
    </location>
</feature>
<feature type="transmembrane region" description="Helical" evidence="8">
    <location>
        <begin position="166"/>
        <end position="191"/>
    </location>
</feature>
<comment type="subcellular location">
    <subcellularLocation>
        <location evidence="1">Cell membrane</location>
        <topology evidence="1">Multi-pass membrane protein</topology>
    </subcellularLocation>
</comment>
<feature type="transmembrane region" description="Helical" evidence="8">
    <location>
        <begin position="252"/>
        <end position="273"/>
    </location>
</feature>
<evidence type="ECO:0000256" key="2">
    <source>
        <dbReference type="ARBA" id="ARBA00022448"/>
    </source>
</evidence>
<feature type="transmembrane region" description="Helical" evidence="8">
    <location>
        <begin position="417"/>
        <end position="438"/>
    </location>
</feature>
<dbReference type="Pfam" id="PF00083">
    <property type="entry name" value="Sugar_tr"/>
    <property type="match status" value="1"/>
</dbReference>
<keyword evidence="6 8" id="KW-1133">Transmembrane helix</keyword>
<keyword evidence="4" id="KW-0762">Sugar transport</keyword>
<dbReference type="RefSeq" id="XP_028136395.1">
    <property type="nucleotide sequence ID" value="XM_028280594.1"/>
</dbReference>
<dbReference type="Gene3D" id="1.20.1250.20">
    <property type="entry name" value="MFS general substrate transporter like domains"/>
    <property type="match status" value="1"/>
</dbReference>
<dbReference type="GO" id="GO:0005886">
    <property type="term" value="C:plasma membrane"/>
    <property type="evidence" value="ECO:0007669"/>
    <property type="project" value="UniProtKB-SubCell"/>
</dbReference>
<dbReference type="AlphaFoldDB" id="A0A6P7FUH6"/>
<evidence type="ECO:0000256" key="7">
    <source>
        <dbReference type="ARBA" id="ARBA00023136"/>
    </source>
</evidence>
<dbReference type="KEGG" id="dvv:114331116"/>
<dbReference type="InterPro" id="IPR050549">
    <property type="entry name" value="MFS_Trehalose_Transporter"/>
</dbReference>
<keyword evidence="3" id="KW-1003">Cell membrane</keyword>
<evidence type="ECO:0000256" key="3">
    <source>
        <dbReference type="ARBA" id="ARBA00022475"/>
    </source>
</evidence>
<reference evidence="10" key="1">
    <citation type="submission" date="2025-08" db="UniProtKB">
        <authorList>
            <consortium name="RefSeq"/>
        </authorList>
    </citation>
    <scope>IDENTIFICATION</scope>
    <source>
        <tissue evidence="10">Whole insect</tissue>
    </source>
</reference>
<evidence type="ECO:0000256" key="8">
    <source>
        <dbReference type="SAM" id="Phobius"/>
    </source>
</evidence>
<feature type="transmembrane region" description="Helical" evidence="8">
    <location>
        <begin position="317"/>
        <end position="339"/>
    </location>
</feature>
<evidence type="ECO:0000256" key="6">
    <source>
        <dbReference type="ARBA" id="ARBA00022989"/>
    </source>
</evidence>
<sequence>MKRAIEGPKFKSRIYQYIAAVGANLGTLSLGFHYGWPSTAFPTLLGENNIYKLSKDEASWLVSLVPLTSIIGGVLGACLTNKLGRKRIIHFSSIPLTISWILIAVADSKTNLFVSRAIAGIIDGLLFTIVPSYLTEIADADIRGFIVGTFASTLAFGVLVENILLSLFTISTTACASATVTVLSLFILPLVPESPYFFLIVEKEIEARKSIRKLIGKYDVRDRVENIQKGIDETEGKTKLSDIFFYKSHRQCLVLSILLTLTQLLSGLLPFEYYTKTVLLETNSFLVPSTANIIYHVSFFLITIVCFTLTDRIGRRVLILLSVGVTAACLFFNGLYLYIKLATNIDTSTLDFLQLVFVYLYTVGYGVGLHVIPIIFIAEIFPTHLKSVALCIVNIITNVAVALAIKLFSWYTSYGLFVPFLVCSGCAVIQFILIAKFLPETKLLTMEDIQIEQDKRQCKYHC</sequence>
<feature type="transmembrane region" description="Helical" evidence="8">
    <location>
        <begin position="112"/>
        <end position="130"/>
    </location>
</feature>
<gene>
    <name evidence="10" type="primary">LOC114331116</name>
</gene>
<dbReference type="SUPFAM" id="SSF103473">
    <property type="entry name" value="MFS general substrate transporter"/>
    <property type="match status" value="1"/>
</dbReference>
<evidence type="ECO:0000256" key="1">
    <source>
        <dbReference type="ARBA" id="ARBA00004651"/>
    </source>
</evidence>
<dbReference type="OrthoDB" id="6133115at2759"/>
<dbReference type="InterPro" id="IPR036259">
    <property type="entry name" value="MFS_trans_sf"/>
</dbReference>
<proteinExistence type="predicted"/>
<dbReference type="FunFam" id="1.20.1250.20:FF:000218">
    <property type="entry name" value="facilitated trehalose transporter Tret1"/>
    <property type="match status" value="1"/>
</dbReference>
<dbReference type="PROSITE" id="PS00217">
    <property type="entry name" value="SUGAR_TRANSPORT_2"/>
    <property type="match status" value="1"/>
</dbReference>
<protein>
    <submittedName>
        <fullName evidence="10">Facilitated trehalose transporter Tret1-like</fullName>
    </submittedName>
</protein>
<evidence type="ECO:0000256" key="4">
    <source>
        <dbReference type="ARBA" id="ARBA00022597"/>
    </source>
</evidence>
<dbReference type="InParanoid" id="A0A6P7FUH6"/>
<dbReference type="PANTHER" id="PTHR48021">
    <property type="match status" value="1"/>
</dbReference>
<feature type="transmembrane region" description="Helical" evidence="8">
    <location>
        <begin position="388"/>
        <end position="411"/>
    </location>
</feature>
<feature type="transmembrane region" description="Helical" evidence="8">
    <location>
        <begin position="88"/>
        <end position="106"/>
    </location>
</feature>
<dbReference type="PANTHER" id="PTHR48021:SF46">
    <property type="entry name" value="MAJOR FACILITATOR SUPERFAMILY (MFS) PROFILE DOMAIN-CONTAINING PROTEIN"/>
    <property type="match status" value="1"/>
</dbReference>